<organism evidence="4 5">
    <name type="scientific">Streptomyces noboritoensis</name>
    <dbReference type="NCBI Taxonomy" id="67337"/>
    <lineage>
        <taxon>Bacteria</taxon>
        <taxon>Bacillati</taxon>
        <taxon>Actinomycetota</taxon>
        <taxon>Actinomycetes</taxon>
        <taxon>Kitasatosporales</taxon>
        <taxon>Streptomycetaceae</taxon>
        <taxon>Streptomyces</taxon>
    </lineage>
</organism>
<dbReference type="Pfam" id="PF17482">
    <property type="entry name" value="Phage_sheath_1C"/>
    <property type="match status" value="1"/>
</dbReference>
<dbReference type="PANTHER" id="PTHR35861:SF1">
    <property type="entry name" value="PHAGE TAIL SHEATH PROTEIN"/>
    <property type="match status" value="1"/>
</dbReference>
<feature type="region of interest" description="Disordered" evidence="2">
    <location>
        <begin position="142"/>
        <end position="174"/>
    </location>
</feature>
<name>A0ABV6TD04_9ACTN</name>
<dbReference type="RefSeq" id="WP_394317377.1">
    <property type="nucleotide sequence ID" value="NZ_JBHMQV010000009.1"/>
</dbReference>
<dbReference type="Gene3D" id="3.40.50.11780">
    <property type="match status" value="1"/>
</dbReference>
<keyword evidence="5" id="KW-1185">Reference proteome</keyword>
<accession>A0ABV6TD04</accession>
<evidence type="ECO:0000256" key="1">
    <source>
        <dbReference type="ARBA" id="ARBA00008005"/>
    </source>
</evidence>
<comment type="similarity">
    <text evidence="1">Belongs to the myoviridae tail sheath protein family.</text>
</comment>
<dbReference type="InterPro" id="IPR052042">
    <property type="entry name" value="Tail_sheath_structural"/>
</dbReference>
<evidence type="ECO:0000313" key="5">
    <source>
        <dbReference type="Proteomes" id="UP001589887"/>
    </source>
</evidence>
<feature type="compositionally biased region" description="Low complexity" evidence="2">
    <location>
        <begin position="160"/>
        <end position="170"/>
    </location>
</feature>
<dbReference type="Proteomes" id="UP001589887">
    <property type="component" value="Unassembled WGS sequence"/>
</dbReference>
<reference evidence="4 5" key="1">
    <citation type="submission" date="2024-09" db="EMBL/GenBank/DDBJ databases">
        <authorList>
            <person name="Sun Q."/>
            <person name="Mori K."/>
        </authorList>
    </citation>
    <scope>NUCLEOTIDE SEQUENCE [LARGE SCALE GENOMIC DNA]</scope>
    <source>
        <strain evidence="4 5">JCM 4557</strain>
    </source>
</reference>
<evidence type="ECO:0000256" key="2">
    <source>
        <dbReference type="SAM" id="MobiDB-lite"/>
    </source>
</evidence>
<sequence>MAEIAGSGVYVAETLELGVSVASGETAVPVFLGDFGDAVDSVAPLASWQEFTGLGDALNASAFAAVLRGYFANGGGRCYLANTAERSLEETLAAVAKFSDITILVAPGLWDEGEKRAGEWARGLAGYAAAHRAMAILHADRGHTPHRRESGRRRLGPGGRAAPPRGALPPVGTPGFRGEEVVVAPSGILAGVWARTDRERGVWKAPANVVLTGVTGLEHTVSDEEQGENPSLNFLRVFSGYGTLVWGARTLAASQSTEWRYIPVRRLADTLARDVSTALQSVVFEPNTQPTWEKVKVRAAIDTYLYRLWQQGGLQGTKVEESYFIQIGKGITMTEQDITDGRLIVKTGIAPVRPRRVHRAAAHTITLDQG</sequence>
<proteinExistence type="inferred from homology"/>
<evidence type="ECO:0000313" key="4">
    <source>
        <dbReference type="EMBL" id="MFC0843669.1"/>
    </source>
</evidence>
<evidence type="ECO:0000259" key="3">
    <source>
        <dbReference type="Pfam" id="PF17482"/>
    </source>
</evidence>
<dbReference type="InterPro" id="IPR020287">
    <property type="entry name" value="Tail_sheath_C"/>
</dbReference>
<feature type="domain" description="Tail sheath protein C-terminal" evidence="3">
    <location>
        <begin position="255"/>
        <end position="354"/>
    </location>
</feature>
<gene>
    <name evidence="4" type="ORF">ACFH04_08015</name>
</gene>
<protein>
    <submittedName>
        <fullName evidence="4">Phage tail sheath family protein</fullName>
    </submittedName>
</protein>
<feature type="compositionally biased region" description="Basic residues" evidence="2">
    <location>
        <begin position="144"/>
        <end position="155"/>
    </location>
</feature>
<dbReference type="PANTHER" id="PTHR35861">
    <property type="match status" value="1"/>
</dbReference>
<dbReference type="EMBL" id="JBHMQV010000009">
    <property type="protein sequence ID" value="MFC0843669.1"/>
    <property type="molecule type" value="Genomic_DNA"/>
</dbReference>
<comment type="caution">
    <text evidence="4">The sequence shown here is derived from an EMBL/GenBank/DDBJ whole genome shotgun (WGS) entry which is preliminary data.</text>
</comment>